<dbReference type="Ensembl" id="ENSUMAT00000004676.1">
    <property type="protein sequence ID" value="ENSUMAP00000003819.1"/>
    <property type="gene ID" value="ENSUMAG00000003148.1"/>
</dbReference>
<dbReference type="InterPro" id="IPR032447">
    <property type="entry name" value="Cyclin-A_N"/>
</dbReference>
<reference evidence="3" key="1">
    <citation type="submission" date="2019-03" db="UniProtKB">
        <authorList>
            <consortium name="Ensembl"/>
        </authorList>
    </citation>
    <scope>IDENTIFICATION</scope>
</reference>
<organism evidence="3">
    <name type="scientific">Ursus maritimus</name>
    <name type="common">Polar bear</name>
    <name type="synonym">Thalarctos maritimus</name>
    <dbReference type="NCBI Taxonomy" id="29073"/>
    <lineage>
        <taxon>Eukaryota</taxon>
        <taxon>Metazoa</taxon>
        <taxon>Chordata</taxon>
        <taxon>Craniata</taxon>
        <taxon>Vertebrata</taxon>
        <taxon>Euteleostomi</taxon>
        <taxon>Mammalia</taxon>
        <taxon>Eutheria</taxon>
        <taxon>Laurasiatheria</taxon>
        <taxon>Carnivora</taxon>
        <taxon>Caniformia</taxon>
        <taxon>Ursidae</taxon>
        <taxon>Ursus</taxon>
    </lineage>
</organism>
<proteinExistence type="predicted"/>
<dbReference type="OMA" id="HWKASSK"/>
<protein>
    <recommendedName>
        <fullName evidence="2">Cyclin-A N-terminal APC/C binding region domain-containing protein</fullName>
    </recommendedName>
</protein>
<name>A0A452T7U7_URSMA</name>
<evidence type="ECO:0000256" key="1">
    <source>
        <dbReference type="SAM" id="MobiDB-lite"/>
    </source>
</evidence>
<dbReference type="Pfam" id="PF16500">
    <property type="entry name" value="Cyclin_N2"/>
    <property type="match status" value="1"/>
</dbReference>
<feature type="domain" description="Cyclin-A N-terminal APC/C binding region" evidence="2">
    <location>
        <begin position="50"/>
        <end position="129"/>
    </location>
</feature>
<sequence length="138" mass="15471">TRRDSDSAGKDSGTFIFSKCLRDQDNRNPKKAAPAPGARVAQPRSRGPRHDGLHVFRSSLPDEHVPVPHWKASSKQPERTIHAEEAAETQKRPARSEKNSTWESLALNSALAFRGPRKPLVPLDSPVDGFWRHHTPWT</sequence>
<feature type="region of interest" description="Disordered" evidence="1">
    <location>
        <begin position="1"/>
        <end position="101"/>
    </location>
</feature>
<evidence type="ECO:0000259" key="2">
    <source>
        <dbReference type="Pfam" id="PF16500"/>
    </source>
</evidence>
<feature type="compositionally biased region" description="Basic and acidic residues" evidence="1">
    <location>
        <begin position="48"/>
        <end position="66"/>
    </location>
</feature>
<feature type="compositionally biased region" description="Basic and acidic residues" evidence="1">
    <location>
        <begin position="76"/>
        <end position="100"/>
    </location>
</feature>
<evidence type="ECO:0000313" key="3">
    <source>
        <dbReference type="Ensembl" id="ENSUMAP00000003819"/>
    </source>
</evidence>
<accession>A0A452T7U7</accession>
<dbReference type="AlphaFoldDB" id="A0A452T7U7"/>